<comment type="caution">
    <text evidence="2">The sequence shown here is derived from an EMBL/GenBank/DDBJ whole genome shotgun (WGS) entry which is preliminary data.</text>
</comment>
<keyword evidence="3" id="KW-1185">Reference proteome</keyword>
<evidence type="ECO:0000313" key="3">
    <source>
        <dbReference type="Proteomes" id="UP000481153"/>
    </source>
</evidence>
<dbReference type="EMBL" id="VJMJ01000062">
    <property type="protein sequence ID" value="KAF0739767.1"/>
    <property type="molecule type" value="Genomic_DNA"/>
</dbReference>
<dbReference type="VEuPathDB" id="FungiDB:AeMF1_009685"/>
<organism evidence="2 3">
    <name type="scientific">Aphanomyces euteiches</name>
    <dbReference type="NCBI Taxonomy" id="100861"/>
    <lineage>
        <taxon>Eukaryota</taxon>
        <taxon>Sar</taxon>
        <taxon>Stramenopiles</taxon>
        <taxon>Oomycota</taxon>
        <taxon>Saprolegniomycetes</taxon>
        <taxon>Saprolegniales</taxon>
        <taxon>Verrucalvaceae</taxon>
        <taxon>Aphanomyces</taxon>
    </lineage>
</organism>
<proteinExistence type="predicted"/>
<protein>
    <recommendedName>
        <fullName evidence="4">Sulfatase N-terminal domain-containing protein</fullName>
    </recommendedName>
</protein>
<keyword evidence="1" id="KW-0472">Membrane</keyword>
<dbReference type="SUPFAM" id="SSF53649">
    <property type="entry name" value="Alkaline phosphatase-like"/>
    <property type="match status" value="1"/>
</dbReference>
<feature type="transmembrane region" description="Helical" evidence="1">
    <location>
        <begin position="352"/>
        <end position="377"/>
    </location>
</feature>
<reference evidence="2 3" key="1">
    <citation type="submission" date="2019-07" db="EMBL/GenBank/DDBJ databases">
        <title>Genomics analysis of Aphanomyces spp. identifies a new class of oomycete effector associated with host adaptation.</title>
        <authorList>
            <person name="Gaulin E."/>
        </authorList>
    </citation>
    <scope>NUCLEOTIDE SEQUENCE [LARGE SCALE GENOMIC DNA]</scope>
    <source>
        <strain evidence="2 3">ATCC 201684</strain>
    </source>
</reference>
<keyword evidence="1" id="KW-1133">Transmembrane helix</keyword>
<evidence type="ECO:0000313" key="2">
    <source>
        <dbReference type="EMBL" id="KAF0739767.1"/>
    </source>
</evidence>
<dbReference type="Proteomes" id="UP000481153">
    <property type="component" value="Unassembled WGS sequence"/>
</dbReference>
<gene>
    <name evidence="2" type="ORF">Ae201684_004658</name>
</gene>
<dbReference type="GO" id="GO:0016787">
    <property type="term" value="F:hydrolase activity"/>
    <property type="evidence" value="ECO:0007669"/>
    <property type="project" value="UniProtKB-ARBA"/>
</dbReference>
<dbReference type="PANTHER" id="PTHR10151:SF120">
    <property type="entry name" value="BIS(5'-ADENOSYL)-TRIPHOSPHATASE"/>
    <property type="match status" value="1"/>
</dbReference>
<keyword evidence="1" id="KW-0812">Transmembrane</keyword>
<dbReference type="InterPro" id="IPR017850">
    <property type="entry name" value="Alkaline_phosphatase_core_sf"/>
</dbReference>
<dbReference type="PANTHER" id="PTHR10151">
    <property type="entry name" value="ECTONUCLEOTIDE PYROPHOSPHATASE/PHOSPHODIESTERASE"/>
    <property type="match status" value="1"/>
</dbReference>
<dbReference type="Pfam" id="PF01663">
    <property type="entry name" value="Phosphodiest"/>
    <property type="match status" value="1"/>
</dbReference>
<accession>A0A6G0XHH7</accession>
<name>A0A6G0XHH7_9STRA</name>
<dbReference type="AlphaFoldDB" id="A0A6G0XHH7"/>
<dbReference type="CDD" id="cd00016">
    <property type="entry name" value="ALP_like"/>
    <property type="match status" value="1"/>
</dbReference>
<dbReference type="InterPro" id="IPR002591">
    <property type="entry name" value="Phosphodiest/P_Trfase"/>
</dbReference>
<sequence>MNQHLVATAVLSQFVVSASTSRTDGFGAADHVILMGLDGVDVRCLHQALDAGRAPNLQYLRDHGVFTDKARNNRPAMSLPNWATIFYGAGVMFHGVTSNEWAYCTTTDVNVIPQFLGECSVYPDVFTVLKQQNPDFTTAMYYTWPNLDAILPPDVVSIDQRYFVDGAGCQSTVRASQDMTSKALASISSLPSFMFLYYDEVDECAHETSCFSDEGQAAIASMDANIGLVLEAVRATGKANSTVFMLVTDHGRNVDGNDHGGTAKFNFETQWLVYSPGLFDGGRQLKSAIATEDTAATIAHLLGVETPIEWRGRMVHEVMLKRNESLYSAARSSAWTTCSKSQCPPTSLLPSWAWPIALILIASVLVVAGTIFAFHWLCSRRRDYVPV</sequence>
<dbReference type="Gene3D" id="3.40.720.10">
    <property type="entry name" value="Alkaline Phosphatase, subunit A"/>
    <property type="match status" value="1"/>
</dbReference>
<evidence type="ECO:0008006" key="4">
    <source>
        <dbReference type="Google" id="ProtNLM"/>
    </source>
</evidence>
<evidence type="ECO:0000256" key="1">
    <source>
        <dbReference type="SAM" id="Phobius"/>
    </source>
</evidence>